<protein>
    <submittedName>
        <fullName evidence="4">Uncharacterized protein</fullName>
    </submittedName>
</protein>
<dbReference type="Proteomes" id="UP001056855">
    <property type="component" value="Chromosome"/>
</dbReference>
<evidence type="ECO:0000259" key="3">
    <source>
        <dbReference type="Pfam" id="PF24422"/>
    </source>
</evidence>
<proteinExistence type="predicted"/>
<dbReference type="EMBL" id="CP100355">
    <property type="protein sequence ID" value="UTF53906.1"/>
    <property type="molecule type" value="Genomic_DNA"/>
</dbReference>
<dbReference type="AlphaFoldDB" id="A0A9E7SWC2"/>
<feature type="domain" description="DUF7551" evidence="2">
    <location>
        <begin position="215"/>
        <end position="392"/>
    </location>
</feature>
<dbReference type="RefSeq" id="WP_254158423.1">
    <property type="nucleotide sequence ID" value="NZ_CP100355.1"/>
</dbReference>
<gene>
    <name evidence="4" type="ORF">NGM29_01070</name>
</gene>
<evidence type="ECO:0000259" key="2">
    <source>
        <dbReference type="Pfam" id="PF24420"/>
    </source>
</evidence>
<feature type="region of interest" description="Disordered" evidence="1">
    <location>
        <begin position="1"/>
        <end position="33"/>
    </location>
</feature>
<sequence>MSSDDSRPRNRQRRSDRSRAETRSGPSTDDRPRMLARTWVLAARFGDPADYDVPTVAGVDRPRAGVGWHRVRRGRFRAVYPRRTASDPAAVTRAMVGTTLQTIRTHLEGLASEGGEYSLVCARYGDRPVPVADLRFESRATARLAARATEQYRETLRRYDPQLLYYDVIVRQEHPPGDWNVVGKRDSNTRATDDFAANARSKSDDERRTDERRNLVEFCHRVVGAAFETMSTHGYDALESAVMDAYLSLAERLTSPDRLCLCLLESTAIELATQLSPAEQVTFLSATAARLNASDDPSDVRVERSIDKSLSRLRAVGILETVECVGTGAAETTTRTSRRAVINLGEYALSPNGGRLPLLPVVVEWFRCQQAWLPVSATASDSTNGWCVEVVGPSERLEAPGVDGSKSPLAPLIS</sequence>
<organism evidence="4 5">
    <name type="scientific">Natronosalvus rutilus</name>
    <dbReference type="NCBI Taxonomy" id="2953753"/>
    <lineage>
        <taxon>Archaea</taxon>
        <taxon>Methanobacteriati</taxon>
        <taxon>Methanobacteriota</taxon>
        <taxon>Stenosarchaea group</taxon>
        <taxon>Halobacteria</taxon>
        <taxon>Halobacteriales</taxon>
        <taxon>Natrialbaceae</taxon>
        <taxon>Natronosalvus</taxon>
    </lineage>
</organism>
<dbReference type="InterPro" id="IPR055973">
    <property type="entry name" value="DUF7551"/>
</dbReference>
<dbReference type="Pfam" id="PF24422">
    <property type="entry name" value="DUF7552"/>
    <property type="match status" value="1"/>
</dbReference>
<feature type="domain" description="DUF7552" evidence="3">
    <location>
        <begin position="99"/>
        <end position="173"/>
    </location>
</feature>
<feature type="region of interest" description="Disordered" evidence="1">
    <location>
        <begin position="190"/>
        <end position="210"/>
    </location>
</feature>
<dbReference type="KEGG" id="sawl:NGM29_01070"/>
<evidence type="ECO:0000313" key="5">
    <source>
        <dbReference type="Proteomes" id="UP001056855"/>
    </source>
</evidence>
<accession>A0A9E7SWC2</accession>
<evidence type="ECO:0000256" key="1">
    <source>
        <dbReference type="SAM" id="MobiDB-lite"/>
    </source>
</evidence>
<evidence type="ECO:0000313" key="4">
    <source>
        <dbReference type="EMBL" id="UTF53906.1"/>
    </source>
</evidence>
<name>A0A9E7SWC2_9EURY</name>
<dbReference type="GeneID" id="73288594"/>
<feature type="compositionally biased region" description="Basic and acidic residues" evidence="1">
    <location>
        <begin position="201"/>
        <end position="210"/>
    </location>
</feature>
<reference evidence="4" key="1">
    <citation type="submission" date="2022-06" db="EMBL/GenBank/DDBJ databases">
        <title>Diverse halophilic archaea isolated from saline environments.</title>
        <authorList>
            <person name="Cui H.-L."/>
        </authorList>
    </citation>
    <scope>NUCLEOTIDE SEQUENCE</scope>
    <source>
        <strain evidence="4">WLHS1</strain>
    </source>
</reference>
<dbReference type="InterPro" id="IPR055974">
    <property type="entry name" value="DUF7552"/>
</dbReference>
<dbReference type="Pfam" id="PF24420">
    <property type="entry name" value="DUF7551"/>
    <property type="match status" value="1"/>
</dbReference>
<keyword evidence="5" id="KW-1185">Reference proteome</keyword>